<organism evidence="9 10">
    <name type="scientific">Perkinsus chesapeaki</name>
    <name type="common">Clam parasite</name>
    <name type="synonym">Perkinsus andrewsi</name>
    <dbReference type="NCBI Taxonomy" id="330153"/>
    <lineage>
        <taxon>Eukaryota</taxon>
        <taxon>Sar</taxon>
        <taxon>Alveolata</taxon>
        <taxon>Perkinsozoa</taxon>
        <taxon>Perkinsea</taxon>
        <taxon>Perkinsida</taxon>
        <taxon>Perkinsidae</taxon>
        <taxon>Perkinsus</taxon>
    </lineage>
</organism>
<dbReference type="PRINTS" id="PR00723">
    <property type="entry name" value="SUBTILISIN"/>
</dbReference>
<evidence type="ECO:0000256" key="2">
    <source>
        <dbReference type="ARBA" id="ARBA00022670"/>
    </source>
</evidence>
<evidence type="ECO:0000256" key="5">
    <source>
        <dbReference type="ARBA" id="ARBA00023529"/>
    </source>
</evidence>
<evidence type="ECO:0000256" key="1">
    <source>
        <dbReference type="ARBA" id="ARBA00011073"/>
    </source>
</evidence>
<reference evidence="9 10" key="1">
    <citation type="submission" date="2020-04" db="EMBL/GenBank/DDBJ databases">
        <title>Perkinsus chesapeaki whole genome sequence.</title>
        <authorList>
            <person name="Bogema D.R."/>
        </authorList>
    </citation>
    <scope>NUCLEOTIDE SEQUENCE [LARGE SCALE GENOMIC DNA]</scope>
    <source>
        <strain evidence="9">ATCC PRA-425</strain>
    </source>
</reference>
<evidence type="ECO:0000313" key="10">
    <source>
        <dbReference type="Proteomes" id="UP000591131"/>
    </source>
</evidence>
<evidence type="ECO:0000256" key="4">
    <source>
        <dbReference type="ARBA" id="ARBA00022825"/>
    </source>
</evidence>
<keyword evidence="3 7" id="KW-0378">Hydrolase</keyword>
<evidence type="ECO:0000313" key="9">
    <source>
        <dbReference type="EMBL" id="KAF4677360.1"/>
    </source>
</evidence>
<dbReference type="GO" id="GO:0004252">
    <property type="term" value="F:serine-type endopeptidase activity"/>
    <property type="evidence" value="ECO:0007669"/>
    <property type="project" value="UniProtKB-UniRule"/>
</dbReference>
<comment type="caution">
    <text evidence="9">The sequence shown here is derived from an EMBL/GenBank/DDBJ whole genome shotgun (WGS) entry which is preliminary data.</text>
</comment>
<keyword evidence="4 7" id="KW-0720">Serine protease</keyword>
<dbReference type="PANTHER" id="PTHR43806">
    <property type="entry name" value="PEPTIDASE S8"/>
    <property type="match status" value="1"/>
</dbReference>
<accession>A0A7J6N1R8</accession>
<dbReference type="InterPro" id="IPR036852">
    <property type="entry name" value="Peptidase_S8/S53_dom_sf"/>
</dbReference>
<dbReference type="EC" id="3.4.21.62" evidence="6"/>
<dbReference type="InterPro" id="IPR023827">
    <property type="entry name" value="Peptidase_S8_Asp-AS"/>
</dbReference>
<dbReference type="Gene3D" id="3.40.50.200">
    <property type="entry name" value="Peptidase S8/S53 domain"/>
    <property type="match status" value="1"/>
</dbReference>
<evidence type="ECO:0000256" key="3">
    <source>
        <dbReference type="ARBA" id="ARBA00022801"/>
    </source>
</evidence>
<dbReference type="InterPro" id="IPR050131">
    <property type="entry name" value="Peptidase_S8_subtilisin-like"/>
</dbReference>
<keyword evidence="10" id="KW-1185">Reference proteome</keyword>
<dbReference type="InterPro" id="IPR000209">
    <property type="entry name" value="Peptidase_S8/S53_dom"/>
</dbReference>
<dbReference type="Proteomes" id="UP000591131">
    <property type="component" value="Unassembled WGS sequence"/>
</dbReference>
<proteinExistence type="inferred from homology"/>
<evidence type="ECO:0000259" key="8">
    <source>
        <dbReference type="Pfam" id="PF00082"/>
    </source>
</evidence>
<protein>
    <recommendedName>
        <fullName evidence="6">subtilisin</fullName>
        <ecNumber evidence="6">3.4.21.62</ecNumber>
    </recommendedName>
</protein>
<dbReference type="OrthoDB" id="531541at2759"/>
<evidence type="ECO:0000256" key="7">
    <source>
        <dbReference type="PROSITE-ProRule" id="PRU01240"/>
    </source>
</evidence>
<dbReference type="Pfam" id="PF00082">
    <property type="entry name" value="Peptidase_S8"/>
    <property type="match status" value="1"/>
</dbReference>
<dbReference type="PANTHER" id="PTHR43806:SF11">
    <property type="entry name" value="CEREVISIN-RELATED"/>
    <property type="match status" value="1"/>
</dbReference>
<dbReference type="GO" id="GO:0006508">
    <property type="term" value="P:proteolysis"/>
    <property type="evidence" value="ECO:0007669"/>
    <property type="project" value="UniProtKB-KW"/>
</dbReference>
<feature type="active site" description="Charge relay system" evidence="7">
    <location>
        <position position="74"/>
    </location>
</feature>
<feature type="active site" description="Charge relay system" evidence="7">
    <location>
        <position position="107"/>
    </location>
</feature>
<evidence type="ECO:0000256" key="6">
    <source>
        <dbReference type="ARBA" id="ARBA00023619"/>
    </source>
</evidence>
<feature type="domain" description="Peptidase S8/S53" evidence="8">
    <location>
        <begin position="67"/>
        <end position="308"/>
    </location>
</feature>
<dbReference type="PROSITE" id="PS51892">
    <property type="entry name" value="SUBTILASE"/>
    <property type="match status" value="1"/>
</dbReference>
<gene>
    <name evidence="9" type="ORF">FOL47_001946</name>
</gene>
<name>A0A7J6N1R8_PERCH</name>
<sequence>MWQKLHKLSLSITASVAIRSANESLSYAGGVPPVNDPLYSKQASYMEAINVPSAWRRLTSTRVERHRVTVGLVDSGVEKDHPDLVGNLVEGYNVVMRNSSTDDQTGHGTSMAGVLGAKINNSVGSAGVMDFVNIMPISVGIHFREKTESLAVDYAIRNTEGKDIKILIMAFSGEKDKPLFVEKLREADKAGILMIVTAGNTGSNTTINKRFPCALTTELNGMLCVAATEQVKMRLSELSSFANYVDIAAPGVGIVTTVRDKTYSEGEGTSSAASIIAGVAAMLYSIAPGLSSRDVKNILKDTAKKGLKDATGKVTLPFGLVDADAAVAKAISYHLRY</sequence>
<dbReference type="InterPro" id="IPR015500">
    <property type="entry name" value="Peptidase_S8_subtilisin-rel"/>
</dbReference>
<dbReference type="PROSITE" id="PS00136">
    <property type="entry name" value="SUBTILASE_ASP"/>
    <property type="match status" value="1"/>
</dbReference>
<dbReference type="AlphaFoldDB" id="A0A7J6N1R8"/>
<dbReference type="SUPFAM" id="SSF52743">
    <property type="entry name" value="Subtilisin-like"/>
    <property type="match status" value="1"/>
</dbReference>
<comment type="catalytic activity">
    <reaction evidence="5">
        <text>Hydrolysis of proteins with broad specificity for peptide bonds, and a preference for a large uncharged residue in P1. Hydrolyzes peptide amides.</text>
        <dbReference type="EC" id="3.4.21.62"/>
    </reaction>
</comment>
<comment type="similarity">
    <text evidence="1 7">Belongs to the peptidase S8 family.</text>
</comment>
<dbReference type="EMBL" id="JAAPAO010000015">
    <property type="protein sequence ID" value="KAF4677360.1"/>
    <property type="molecule type" value="Genomic_DNA"/>
</dbReference>
<keyword evidence="2 7" id="KW-0645">Protease</keyword>
<feature type="active site" description="Charge relay system" evidence="7">
    <location>
        <position position="270"/>
    </location>
</feature>